<gene>
    <name evidence="1" type="ORF">Q9295_10195</name>
</gene>
<evidence type="ECO:0008006" key="3">
    <source>
        <dbReference type="Google" id="ProtNLM"/>
    </source>
</evidence>
<protein>
    <recommendedName>
        <fullName evidence="3">Tail fiber domain-containing protein</fullName>
    </recommendedName>
</protein>
<proteinExistence type="predicted"/>
<organism evidence="1 2">
    <name type="scientific">Pseudogemmobacter lacusdianii</name>
    <dbReference type="NCBI Taxonomy" id="3069608"/>
    <lineage>
        <taxon>Bacteria</taxon>
        <taxon>Pseudomonadati</taxon>
        <taxon>Pseudomonadota</taxon>
        <taxon>Alphaproteobacteria</taxon>
        <taxon>Rhodobacterales</taxon>
        <taxon>Paracoccaceae</taxon>
        <taxon>Pseudogemmobacter</taxon>
    </lineage>
</organism>
<dbReference type="EMBL" id="JAVDBT010000008">
    <property type="protein sequence ID" value="MDQ2066748.1"/>
    <property type="molecule type" value="Genomic_DNA"/>
</dbReference>
<accession>A0ABU0VYX7</accession>
<keyword evidence="2" id="KW-1185">Reference proteome</keyword>
<dbReference type="Proteomes" id="UP001239680">
    <property type="component" value="Unassembled WGS sequence"/>
</dbReference>
<evidence type="ECO:0000313" key="2">
    <source>
        <dbReference type="Proteomes" id="UP001239680"/>
    </source>
</evidence>
<evidence type="ECO:0000313" key="1">
    <source>
        <dbReference type="EMBL" id="MDQ2066748.1"/>
    </source>
</evidence>
<comment type="caution">
    <text evidence="1">The sequence shown here is derived from an EMBL/GenBank/DDBJ whole genome shotgun (WGS) entry which is preliminary data.</text>
</comment>
<dbReference type="RefSeq" id="WP_306680459.1">
    <property type="nucleotide sequence ID" value="NZ_JAVDBT010000008.1"/>
</dbReference>
<sequence>MGSLFSSKTKTVKEPFESNPWKPQQEYLIEGFDAASGALSSGLQQLGDLGDLTANLTPDQLALISQIQNHGTGTAGSVSSAAIGAGTQALGGMSQYLGNLQNLYGKAGANPTQSILDNAAAFGNDPNLQAQIDAAIGDVNKGFQREVAGINSGAVGTGNMNSTRTGALEALALDDAMDRSASISANMRGDAYQAGLDRAMGIEQNTFDRMAGINSELGNSALTGYNLASGGVSMGAQGLSDALNAAGIIQGQDQAEIQGKLQAAGLDMDMISQYMAAIGGNYGSNGYQTKTYQQASPFQTLLGGAATLGGLGWSPFG</sequence>
<reference evidence="1 2" key="1">
    <citation type="submission" date="2023-08" db="EMBL/GenBank/DDBJ databases">
        <title>Characterization of two Paracoccaceae strains isolated from Phycosphere and proposal of Xinfangfangia lacusdiani sp. nov.</title>
        <authorList>
            <person name="Deng Y."/>
            <person name="Zhang Y.Q."/>
        </authorList>
    </citation>
    <scope>NUCLEOTIDE SEQUENCE [LARGE SCALE GENOMIC DNA]</scope>
    <source>
        <strain evidence="1 2">CPCC 101601</strain>
    </source>
</reference>
<name>A0ABU0VYX7_9RHOB</name>